<proteinExistence type="inferred from homology"/>
<dbReference type="GO" id="GO:0043565">
    <property type="term" value="F:sequence-specific DNA binding"/>
    <property type="evidence" value="ECO:0007669"/>
    <property type="project" value="TreeGrafter"/>
</dbReference>
<evidence type="ECO:0000256" key="3">
    <source>
        <dbReference type="ARBA" id="ARBA00023125"/>
    </source>
</evidence>
<evidence type="ECO:0000259" key="5">
    <source>
        <dbReference type="PROSITE" id="PS50931"/>
    </source>
</evidence>
<dbReference type="InterPro" id="IPR058163">
    <property type="entry name" value="LysR-type_TF_proteobact-type"/>
</dbReference>
<reference evidence="6" key="1">
    <citation type="submission" date="2023-02" db="EMBL/GenBank/DDBJ databases">
        <title>Description and genomic characterization of Salipiger bruguierae sp. nov., isolated from the sediment of mangrove plant Bruguiera sexangula.</title>
        <authorList>
            <person name="Long M."/>
        </authorList>
    </citation>
    <scope>NUCLEOTIDE SEQUENCE</scope>
    <source>
        <strain evidence="6">H15</strain>
    </source>
</reference>
<keyword evidence="3" id="KW-0238">DNA-binding</keyword>
<organism evidence="6">
    <name type="scientific">Alloyangia sp. H15</name>
    <dbReference type="NCBI Taxonomy" id="3029062"/>
    <lineage>
        <taxon>Bacteria</taxon>
        <taxon>Pseudomonadati</taxon>
        <taxon>Pseudomonadota</taxon>
        <taxon>Alphaproteobacteria</taxon>
        <taxon>Rhodobacterales</taxon>
        <taxon>Roseobacteraceae</taxon>
        <taxon>Alloyangia</taxon>
    </lineage>
</organism>
<feature type="domain" description="HTH lysR-type" evidence="5">
    <location>
        <begin position="4"/>
        <end position="61"/>
    </location>
</feature>
<dbReference type="GO" id="GO:0003700">
    <property type="term" value="F:DNA-binding transcription factor activity"/>
    <property type="evidence" value="ECO:0007669"/>
    <property type="project" value="InterPro"/>
</dbReference>
<dbReference type="InterPro" id="IPR036388">
    <property type="entry name" value="WH-like_DNA-bd_sf"/>
</dbReference>
<dbReference type="EMBL" id="CP123385">
    <property type="protein sequence ID" value="XCC95357.1"/>
    <property type="molecule type" value="Genomic_DNA"/>
</dbReference>
<dbReference type="GO" id="GO:0006351">
    <property type="term" value="P:DNA-templated transcription"/>
    <property type="evidence" value="ECO:0007669"/>
    <property type="project" value="TreeGrafter"/>
</dbReference>
<evidence type="ECO:0000256" key="1">
    <source>
        <dbReference type="ARBA" id="ARBA00009437"/>
    </source>
</evidence>
<dbReference type="InterPro" id="IPR036390">
    <property type="entry name" value="WH_DNA-bd_sf"/>
</dbReference>
<keyword evidence="4" id="KW-0804">Transcription</keyword>
<dbReference type="FunFam" id="1.10.10.10:FF:000001">
    <property type="entry name" value="LysR family transcriptional regulator"/>
    <property type="match status" value="1"/>
</dbReference>
<keyword evidence="2" id="KW-0805">Transcription regulation</keyword>
<dbReference type="InterPro" id="IPR005119">
    <property type="entry name" value="LysR_subst-bd"/>
</dbReference>
<evidence type="ECO:0000256" key="4">
    <source>
        <dbReference type="ARBA" id="ARBA00023163"/>
    </source>
</evidence>
<evidence type="ECO:0000256" key="2">
    <source>
        <dbReference type="ARBA" id="ARBA00023015"/>
    </source>
</evidence>
<dbReference type="SUPFAM" id="SSF46785">
    <property type="entry name" value="Winged helix' DNA-binding domain"/>
    <property type="match status" value="1"/>
</dbReference>
<dbReference type="Gene3D" id="3.40.190.290">
    <property type="match status" value="1"/>
</dbReference>
<sequence length="304" mass="33828">MKRDEFSELRALIEVARERSFTRAAANLSVTRSALSHTIRALEERLGIQLLSRTTRDVAPTAAGERLIEGIAPHFQGIAAEVEALGILRSRPAGNVRIVCPDDAIAIVFRRRMPTFLKEYPDINVELVADNGLTNIVESQFDAGVRLGEAIALDMVAVRVSPDIRYVVVGSEAYLAENPAVETPDDLTRHQCINLRLPTSGAIYPWEFQRGDREFSVRVSGQLTFNNLQPAVEAAVDGMGLMYAPRTFLQGYLDSGSLREVLNDWTPTFQGYHLYYPSRRNLSPAFSAFVKAFRHRSELESGFG</sequence>
<dbReference type="Pfam" id="PF03466">
    <property type="entry name" value="LysR_substrate"/>
    <property type="match status" value="1"/>
</dbReference>
<dbReference type="PANTHER" id="PTHR30537:SF1">
    <property type="entry name" value="HTH-TYPE TRANSCRIPTIONAL REGULATOR PGRR"/>
    <property type="match status" value="1"/>
</dbReference>
<evidence type="ECO:0000313" key="6">
    <source>
        <dbReference type="EMBL" id="XCC95357.1"/>
    </source>
</evidence>
<gene>
    <name evidence="6" type="ORF">PVT71_19915</name>
</gene>
<dbReference type="RefSeq" id="WP_353474199.1">
    <property type="nucleotide sequence ID" value="NZ_CP123385.1"/>
</dbReference>
<dbReference type="PRINTS" id="PR00039">
    <property type="entry name" value="HTHLYSR"/>
</dbReference>
<dbReference type="SUPFAM" id="SSF53850">
    <property type="entry name" value="Periplasmic binding protein-like II"/>
    <property type="match status" value="1"/>
</dbReference>
<name>A0AAU8AKI5_9RHOB</name>
<dbReference type="Gene3D" id="1.10.10.10">
    <property type="entry name" value="Winged helix-like DNA-binding domain superfamily/Winged helix DNA-binding domain"/>
    <property type="match status" value="1"/>
</dbReference>
<dbReference type="AlphaFoldDB" id="A0AAU8AKI5"/>
<dbReference type="InterPro" id="IPR000847">
    <property type="entry name" value="LysR_HTH_N"/>
</dbReference>
<dbReference type="PANTHER" id="PTHR30537">
    <property type="entry name" value="HTH-TYPE TRANSCRIPTIONAL REGULATOR"/>
    <property type="match status" value="1"/>
</dbReference>
<dbReference type="CDD" id="cd08474">
    <property type="entry name" value="PBP2_CrgA_like_5"/>
    <property type="match status" value="1"/>
</dbReference>
<protein>
    <submittedName>
        <fullName evidence="6">LysR family transcriptional regulator</fullName>
    </submittedName>
</protein>
<comment type="similarity">
    <text evidence="1">Belongs to the LysR transcriptional regulatory family.</text>
</comment>
<dbReference type="PROSITE" id="PS50931">
    <property type="entry name" value="HTH_LYSR"/>
    <property type="match status" value="1"/>
</dbReference>
<accession>A0AAU8AKI5</accession>
<dbReference type="Pfam" id="PF00126">
    <property type="entry name" value="HTH_1"/>
    <property type="match status" value="1"/>
</dbReference>